<dbReference type="GO" id="GO:0016787">
    <property type="term" value="F:hydrolase activity"/>
    <property type="evidence" value="ECO:0007669"/>
    <property type="project" value="UniProtKB-KW"/>
</dbReference>
<evidence type="ECO:0000259" key="3">
    <source>
        <dbReference type="Pfam" id="PF13472"/>
    </source>
</evidence>
<dbReference type="Pfam" id="PF13472">
    <property type="entry name" value="Lipase_GDSL_2"/>
    <property type="match status" value="1"/>
</dbReference>
<comment type="caution">
    <text evidence="4">The sequence shown here is derived from an EMBL/GenBank/DDBJ whole genome shotgun (WGS) entry which is preliminary data.</text>
</comment>
<dbReference type="RefSeq" id="WP_317562944.1">
    <property type="nucleotide sequence ID" value="NZ_JAWLJX010000001.1"/>
</dbReference>
<name>A0ABU4B794_9NOCA</name>
<dbReference type="Proteomes" id="UP001185755">
    <property type="component" value="Unassembled WGS sequence"/>
</dbReference>
<accession>A0ABU4B794</accession>
<feature type="compositionally biased region" description="Low complexity" evidence="1">
    <location>
        <begin position="55"/>
        <end position="70"/>
    </location>
</feature>
<dbReference type="EMBL" id="JAWLJX010000001">
    <property type="protein sequence ID" value="MDV6260065.1"/>
    <property type="molecule type" value="Genomic_DNA"/>
</dbReference>
<protein>
    <submittedName>
        <fullName evidence="4">SGNH/GDSL hydrolase family protein</fullName>
    </submittedName>
</protein>
<evidence type="ECO:0000256" key="2">
    <source>
        <dbReference type="SAM" id="Phobius"/>
    </source>
</evidence>
<keyword evidence="2" id="KW-0472">Membrane</keyword>
<reference evidence="4 5" key="1">
    <citation type="submission" date="2023-10" db="EMBL/GenBank/DDBJ databases">
        <title>Development of a sustainable strategy for remediation of hydrocarbon-contaminated territories based on the waste exchange concept.</title>
        <authorList>
            <person name="Krivoruchko A."/>
        </authorList>
    </citation>
    <scope>NUCLEOTIDE SEQUENCE [LARGE SCALE GENOMIC DNA]</scope>
    <source>
        <strain evidence="4 5">IEGM 1323</strain>
    </source>
</reference>
<evidence type="ECO:0000313" key="5">
    <source>
        <dbReference type="Proteomes" id="UP001185755"/>
    </source>
</evidence>
<feature type="domain" description="SGNH hydrolase-type esterase" evidence="3">
    <location>
        <begin position="82"/>
        <end position="271"/>
    </location>
</feature>
<feature type="region of interest" description="Disordered" evidence="1">
    <location>
        <begin position="55"/>
        <end position="74"/>
    </location>
</feature>
<dbReference type="Gene3D" id="3.40.50.1110">
    <property type="entry name" value="SGNH hydrolase"/>
    <property type="match status" value="1"/>
</dbReference>
<dbReference type="InterPro" id="IPR036514">
    <property type="entry name" value="SGNH_hydro_sf"/>
</dbReference>
<gene>
    <name evidence="4" type="ORF">R3P96_01805</name>
</gene>
<proteinExistence type="predicted"/>
<evidence type="ECO:0000256" key="1">
    <source>
        <dbReference type="SAM" id="MobiDB-lite"/>
    </source>
</evidence>
<organism evidence="4 5">
    <name type="scientific">Rhodococcoides yunnanense</name>
    <dbReference type="NCBI Taxonomy" id="278209"/>
    <lineage>
        <taxon>Bacteria</taxon>
        <taxon>Bacillati</taxon>
        <taxon>Actinomycetota</taxon>
        <taxon>Actinomycetes</taxon>
        <taxon>Mycobacteriales</taxon>
        <taxon>Nocardiaceae</taxon>
        <taxon>Rhodococcoides</taxon>
    </lineage>
</organism>
<dbReference type="SUPFAM" id="SSF52266">
    <property type="entry name" value="SGNH hydrolase"/>
    <property type="match status" value="1"/>
</dbReference>
<feature type="region of interest" description="Disordered" evidence="1">
    <location>
        <begin position="1"/>
        <end position="23"/>
    </location>
</feature>
<feature type="transmembrane region" description="Helical" evidence="2">
    <location>
        <begin position="26"/>
        <end position="49"/>
    </location>
</feature>
<sequence>MSEQSRHSVAPGAKPRRISPTNARRGRILTGGVAALAMVVVLGVAAVMFGHDTAASDPGTASAASTATEPTADRAAPRSALFVGDSYTVGPSSVPDFGYPCLTATNLGWNCNLGSQPGTGYISGGPDHRLPRVLGALEVASLSASERLPRLRENFDADVVVLDAGRNDLQFGPIYLSNMFLYTVERARETWPNARIVAIAPWFIDDPDVQFDSDQGPVRVGPYLEGKLREVPENAAVTFIDPGSLGWFVGEDVSGLLADDGIHPNPEGHKRIAEKLTAAMIADGFGQLQ</sequence>
<dbReference type="CDD" id="cd00229">
    <property type="entry name" value="SGNH_hydrolase"/>
    <property type="match status" value="1"/>
</dbReference>
<keyword evidence="4" id="KW-0378">Hydrolase</keyword>
<keyword evidence="2" id="KW-0812">Transmembrane</keyword>
<dbReference type="InterPro" id="IPR013830">
    <property type="entry name" value="SGNH_hydro"/>
</dbReference>
<keyword evidence="5" id="KW-1185">Reference proteome</keyword>
<evidence type="ECO:0000313" key="4">
    <source>
        <dbReference type="EMBL" id="MDV6260065.1"/>
    </source>
</evidence>
<keyword evidence="2" id="KW-1133">Transmembrane helix</keyword>